<accession>A0ABR4I981</accession>
<feature type="region of interest" description="Disordered" evidence="1">
    <location>
        <begin position="25"/>
        <end position="56"/>
    </location>
</feature>
<evidence type="ECO:0000313" key="3">
    <source>
        <dbReference type="Proteomes" id="UP001610335"/>
    </source>
</evidence>
<sequence>MGPKMNEFEIDDSWAQELLEQEGPGTLHNFPILTPSPEPTPRLVRPTPGSLTSNTLRPVVKDPTLARIGVSQPNTEHPPNGTMLKFPVPREVWEDPQLLLQAPADLDTFTARADARLAAYGIRKNDYALWKGEHQTLEMNRSVKPIVHRFWLPRFFLIGPIDPTPCNLATTTSPNNIIEIDDDEDKENHPPPPLPQLQHVHTTTGQTAHSHTKVSRCENLTTRMMFKPPPRLPHNPRNINIQRNQTRAVRDEIVDDFQDRDAEQSGTRAIRSIIPVWRPRDSIIDGFDDMEYISAYIRQRYN</sequence>
<dbReference type="Proteomes" id="UP001610335">
    <property type="component" value="Unassembled WGS sequence"/>
</dbReference>
<keyword evidence="3" id="KW-1185">Reference proteome</keyword>
<evidence type="ECO:0000256" key="1">
    <source>
        <dbReference type="SAM" id="MobiDB-lite"/>
    </source>
</evidence>
<protein>
    <submittedName>
        <fullName evidence="2">Uncharacterized protein</fullName>
    </submittedName>
</protein>
<evidence type="ECO:0000313" key="2">
    <source>
        <dbReference type="EMBL" id="KAL2824296.1"/>
    </source>
</evidence>
<name>A0ABR4I981_9EURO</name>
<dbReference type="EMBL" id="JBFXLS010000045">
    <property type="protein sequence ID" value="KAL2824296.1"/>
    <property type="molecule type" value="Genomic_DNA"/>
</dbReference>
<organism evidence="2 3">
    <name type="scientific">Aspergillus cavernicola</name>
    <dbReference type="NCBI Taxonomy" id="176166"/>
    <lineage>
        <taxon>Eukaryota</taxon>
        <taxon>Fungi</taxon>
        <taxon>Dikarya</taxon>
        <taxon>Ascomycota</taxon>
        <taxon>Pezizomycotina</taxon>
        <taxon>Eurotiomycetes</taxon>
        <taxon>Eurotiomycetidae</taxon>
        <taxon>Eurotiales</taxon>
        <taxon>Aspergillaceae</taxon>
        <taxon>Aspergillus</taxon>
        <taxon>Aspergillus subgen. Nidulantes</taxon>
    </lineage>
</organism>
<reference evidence="2 3" key="1">
    <citation type="submission" date="2024-07" db="EMBL/GenBank/DDBJ databases">
        <title>Section-level genome sequencing and comparative genomics of Aspergillus sections Usti and Cavernicolus.</title>
        <authorList>
            <consortium name="Lawrence Berkeley National Laboratory"/>
            <person name="Nybo J.L."/>
            <person name="Vesth T.C."/>
            <person name="Theobald S."/>
            <person name="Frisvad J.C."/>
            <person name="Larsen T.O."/>
            <person name="Kjaerboelling I."/>
            <person name="Rothschild-Mancinelli K."/>
            <person name="Lyhne E.K."/>
            <person name="Kogle M.E."/>
            <person name="Barry K."/>
            <person name="Clum A."/>
            <person name="Na H."/>
            <person name="Ledsgaard L."/>
            <person name="Lin J."/>
            <person name="Lipzen A."/>
            <person name="Kuo A."/>
            <person name="Riley R."/>
            <person name="Mondo S."/>
            <person name="LaButti K."/>
            <person name="Haridas S."/>
            <person name="Pangalinan J."/>
            <person name="Salamov A.A."/>
            <person name="Simmons B.A."/>
            <person name="Magnuson J.K."/>
            <person name="Chen J."/>
            <person name="Drula E."/>
            <person name="Henrissat B."/>
            <person name="Wiebenga A."/>
            <person name="Lubbers R.J."/>
            <person name="Gomes A.C."/>
            <person name="Makela M.R."/>
            <person name="Stajich J."/>
            <person name="Grigoriev I.V."/>
            <person name="Mortensen U.H."/>
            <person name="De vries R.P."/>
            <person name="Baker S.E."/>
            <person name="Andersen M.R."/>
        </authorList>
    </citation>
    <scope>NUCLEOTIDE SEQUENCE [LARGE SCALE GENOMIC DNA]</scope>
    <source>
        <strain evidence="2 3">CBS 600.67</strain>
    </source>
</reference>
<proteinExistence type="predicted"/>
<gene>
    <name evidence="2" type="ORF">BDW59DRAFT_162634</name>
</gene>
<comment type="caution">
    <text evidence="2">The sequence shown here is derived from an EMBL/GenBank/DDBJ whole genome shotgun (WGS) entry which is preliminary data.</text>
</comment>